<gene>
    <name evidence="9" type="ORF">RhiirA4_537349</name>
</gene>
<evidence type="ECO:0000256" key="4">
    <source>
        <dbReference type="ARBA" id="ARBA00023128"/>
    </source>
</evidence>
<reference evidence="9 10" key="1">
    <citation type="submission" date="2015-10" db="EMBL/GenBank/DDBJ databases">
        <title>Genome analyses suggest a sexual origin of heterokaryosis in a supposedly ancient asexual fungus.</title>
        <authorList>
            <person name="Ropars J."/>
            <person name="Sedzielewska K."/>
            <person name="Noel J."/>
            <person name="Charron P."/>
            <person name="Farinelli L."/>
            <person name="Marton T."/>
            <person name="Kruger M."/>
            <person name="Pelin A."/>
            <person name="Brachmann A."/>
            <person name="Corradi N."/>
        </authorList>
    </citation>
    <scope>NUCLEOTIDE SEQUENCE [LARGE SCALE GENOMIC DNA]</scope>
    <source>
        <strain evidence="9 10">A4</strain>
    </source>
</reference>
<keyword evidence="2" id="KW-0809">Transit peptide</keyword>
<evidence type="ECO:0000313" key="9">
    <source>
        <dbReference type="EMBL" id="PKY38504.1"/>
    </source>
</evidence>
<evidence type="ECO:0000313" key="10">
    <source>
        <dbReference type="Proteomes" id="UP000234323"/>
    </source>
</evidence>
<keyword evidence="5" id="KW-0687">Ribonucleoprotein</keyword>
<evidence type="ECO:0000256" key="6">
    <source>
        <dbReference type="ARBA" id="ARBA00033752"/>
    </source>
</evidence>
<dbReference type="AlphaFoldDB" id="A0A2I1FVV5"/>
<name>A0A2I1FVV5_9GLOM</name>
<dbReference type="GO" id="GO:0003735">
    <property type="term" value="F:structural constituent of ribosome"/>
    <property type="evidence" value="ECO:0007669"/>
    <property type="project" value="TreeGrafter"/>
</dbReference>
<evidence type="ECO:0000256" key="7">
    <source>
        <dbReference type="ARBA" id="ARBA00035179"/>
    </source>
</evidence>
<keyword evidence="4" id="KW-0496">Mitochondrion</keyword>
<dbReference type="EMBL" id="LLXI01000030">
    <property type="protein sequence ID" value="PKY38504.1"/>
    <property type="molecule type" value="Genomic_DNA"/>
</dbReference>
<comment type="similarity">
    <text evidence="6">Belongs to the mitochondrion-specific ribosomal protein mL54 family.</text>
</comment>
<comment type="caution">
    <text evidence="9">The sequence shown here is derived from an EMBL/GenBank/DDBJ whole genome shotgun (WGS) entry which is preliminary data.</text>
</comment>
<dbReference type="PANTHER" id="PTHR28595:SF1">
    <property type="entry name" value="LARGE RIBOSOMAL SUBUNIT PROTEIN ML54"/>
    <property type="match status" value="1"/>
</dbReference>
<feature type="region of interest" description="Disordered" evidence="8">
    <location>
        <begin position="119"/>
        <end position="150"/>
    </location>
</feature>
<evidence type="ECO:0000256" key="3">
    <source>
        <dbReference type="ARBA" id="ARBA00022980"/>
    </source>
</evidence>
<dbReference type="GO" id="GO:0005762">
    <property type="term" value="C:mitochondrial large ribosomal subunit"/>
    <property type="evidence" value="ECO:0007669"/>
    <property type="project" value="TreeGrafter"/>
</dbReference>
<feature type="compositionally biased region" description="Basic residues" evidence="8">
    <location>
        <begin position="128"/>
        <end position="138"/>
    </location>
</feature>
<evidence type="ECO:0000256" key="2">
    <source>
        <dbReference type="ARBA" id="ARBA00022946"/>
    </source>
</evidence>
<accession>A0A2I1FVV5</accession>
<dbReference type="PANTHER" id="PTHR28595">
    <property type="entry name" value="39S RIBOSOMAL PROTEIN L54, MITOCHONDRIAL"/>
    <property type="match status" value="1"/>
</dbReference>
<evidence type="ECO:0000256" key="1">
    <source>
        <dbReference type="ARBA" id="ARBA00004173"/>
    </source>
</evidence>
<dbReference type="Proteomes" id="UP000234323">
    <property type="component" value="Unassembled WGS sequence"/>
</dbReference>
<dbReference type="VEuPathDB" id="FungiDB:RhiirFUN_004886"/>
<evidence type="ECO:0000256" key="8">
    <source>
        <dbReference type="SAM" id="MobiDB-lite"/>
    </source>
</evidence>
<sequence length="150" mass="17790">MTISHDKSHVYYFKSARPPNFLKMIKFPSKLRVSCFYKANNKKFCPFLLSYTSNYSTVFILKASNLKSQQQIQRTPSSVPAGTILKGLNFYKDGADPIALPDDEYPNWLWEILDKEKDEQLRSNEHSRYHHKEKRKQLIKNNNFDRNKRK</sequence>
<keyword evidence="3" id="KW-0689">Ribosomal protein</keyword>
<proteinExistence type="inferred from homology"/>
<evidence type="ECO:0000256" key="5">
    <source>
        <dbReference type="ARBA" id="ARBA00023274"/>
    </source>
</evidence>
<dbReference type="VEuPathDB" id="FungiDB:RhiirA1_530117"/>
<dbReference type="VEuPathDB" id="FungiDB:FUN_023840"/>
<comment type="subcellular location">
    <subcellularLocation>
        <location evidence="1">Mitochondrion</location>
    </subcellularLocation>
</comment>
<organism evidence="9 10">
    <name type="scientific">Rhizophagus irregularis</name>
    <dbReference type="NCBI Taxonomy" id="588596"/>
    <lineage>
        <taxon>Eukaryota</taxon>
        <taxon>Fungi</taxon>
        <taxon>Fungi incertae sedis</taxon>
        <taxon>Mucoromycota</taxon>
        <taxon>Glomeromycotina</taxon>
        <taxon>Glomeromycetes</taxon>
        <taxon>Glomerales</taxon>
        <taxon>Glomeraceae</taxon>
        <taxon>Rhizophagus</taxon>
    </lineage>
</organism>
<protein>
    <recommendedName>
        <fullName evidence="7">Large ribosomal subunit protein mL54</fullName>
    </recommendedName>
</protein>
<dbReference type="Pfam" id="PF08561">
    <property type="entry name" value="Ribosomal_L37"/>
    <property type="match status" value="1"/>
</dbReference>
<dbReference type="InterPro" id="IPR013870">
    <property type="entry name" value="Ribosomal_mL54"/>
</dbReference>
<keyword evidence="10" id="KW-1185">Reference proteome</keyword>